<accession>A0A2Z5QX69</accession>
<protein>
    <submittedName>
        <fullName evidence="1">Uncharacterized protein</fullName>
    </submittedName>
</protein>
<sequence length="227" mass="25304">MEQHPPQPSEYQQYAPQNVYGYQQVVTEKPERNKTVNIGLMLLYIYIGITVLSTALEVVISFATNRYEHLAELQNYDSYSSGVTIDTGTYTAMVITITIIMLVVKVSLMVLFTLMYRAGRTWARILSAVLAILAALQSLWGLISIPFLAAVDPGIVPDYMHSAVVAARDTAIFTFAFNAVGGANAVAIAIFLLKKEASEYTAQYAAWRTYRRSATERAIYGSQQMRY</sequence>
<keyword evidence="2" id="KW-1185">Reference proteome</keyword>
<name>A0A2Z5QX69_9MICC</name>
<dbReference type="KEGG" id="raj:RA11412_0746"/>
<gene>
    <name evidence="1" type="ORF">RA11412_0746</name>
</gene>
<dbReference type="Proteomes" id="UP000250241">
    <property type="component" value="Chromosome"/>
</dbReference>
<dbReference type="EMBL" id="AP017895">
    <property type="protein sequence ID" value="BAV87045.1"/>
    <property type="molecule type" value="Genomic_DNA"/>
</dbReference>
<evidence type="ECO:0000313" key="1">
    <source>
        <dbReference type="EMBL" id="BAV87045.1"/>
    </source>
</evidence>
<dbReference type="GeneID" id="93861625"/>
<dbReference type="RefSeq" id="WP_128087386.1">
    <property type="nucleotide sequence ID" value="NZ_CP068102.1"/>
</dbReference>
<proteinExistence type="predicted"/>
<organism evidence="1 2">
    <name type="scientific">Rothia aeria</name>
    <dbReference type="NCBI Taxonomy" id="172042"/>
    <lineage>
        <taxon>Bacteria</taxon>
        <taxon>Bacillati</taxon>
        <taxon>Actinomycetota</taxon>
        <taxon>Actinomycetes</taxon>
        <taxon>Micrococcales</taxon>
        <taxon>Micrococcaceae</taxon>
        <taxon>Rothia</taxon>
    </lineage>
</organism>
<reference evidence="1 2" key="1">
    <citation type="submission" date="2016-10" db="EMBL/GenBank/DDBJ databases">
        <title>Genome sequence of Rothia aeria strain JCM11412.</title>
        <authorList>
            <person name="Nambu T."/>
        </authorList>
    </citation>
    <scope>NUCLEOTIDE SEQUENCE [LARGE SCALE GENOMIC DNA]</scope>
    <source>
        <strain evidence="1 2">JCM 11412</strain>
    </source>
</reference>
<dbReference type="AlphaFoldDB" id="A0A2Z5QX69"/>
<evidence type="ECO:0000313" key="2">
    <source>
        <dbReference type="Proteomes" id="UP000250241"/>
    </source>
</evidence>